<feature type="transmembrane region" description="Helical" evidence="6">
    <location>
        <begin position="271"/>
        <end position="291"/>
    </location>
</feature>
<dbReference type="InterPro" id="IPR047199">
    <property type="entry name" value="CorA-like"/>
</dbReference>
<dbReference type="PANTHER" id="PTHR47891">
    <property type="entry name" value="TRANSPORTER-RELATED"/>
    <property type="match status" value="1"/>
</dbReference>
<dbReference type="EMBL" id="SLUN01000031">
    <property type="protein sequence ID" value="TCL61835.1"/>
    <property type="molecule type" value="Genomic_DNA"/>
</dbReference>
<keyword evidence="8" id="KW-1185">Reference proteome</keyword>
<evidence type="ECO:0000256" key="1">
    <source>
        <dbReference type="ARBA" id="ARBA00004141"/>
    </source>
</evidence>
<keyword evidence="3 6" id="KW-0812">Transmembrane</keyword>
<dbReference type="SUPFAM" id="SSF143865">
    <property type="entry name" value="CorA soluble domain-like"/>
    <property type="match status" value="1"/>
</dbReference>
<dbReference type="GO" id="GO:0046873">
    <property type="term" value="F:metal ion transmembrane transporter activity"/>
    <property type="evidence" value="ECO:0007669"/>
    <property type="project" value="InterPro"/>
</dbReference>
<dbReference type="AlphaFoldDB" id="A0A4R1R856"/>
<organism evidence="7 8">
    <name type="scientific">Hydrogenispora ethanolica</name>
    <dbReference type="NCBI Taxonomy" id="1082276"/>
    <lineage>
        <taxon>Bacteria</taxon>
        <taxon>Bacillati</taxon>
        <taxon>Bacillota</taxon>
        <taxon>Hydrogenispora</taxon>
    </lineage>
</organism>
<proteinExistence type="inferred from homology"/>
<dbReference type="CDD" id="cd12827">
    <property type="entry name" value="EcCorA_ZntB-like_u2"/>
    <property type="match status" value="1"/>
</dbReference>
<comment type="subcellular location">
    <subcellularLocation>
        <location evidence="1">Membrane</location>
        <topology evidence="1">Multi-pass membrane protein</topology>
    </subcellularLocation>
</comment>
<evidence type="ECO:0000256" key="3">
    <source>
        <dbReference type="ARBA" id="ARBA00022692"/>
    </source>
</evidence>
<gene>
    <name evidence="7" type="ORF">EDC14_10314</name>
</gene>
<reference evidence="7 8" key="1">
    <citation type="submission" date="2019-03" db="EMBL/GenBank/DDBJ databases">
        <title>Genomic Encyclopedia of Type Strains, Phase IV (KMG-IV): sequencing the most valuable type-strain genomes for metagenomic binning, comparative biology and taxonomic classification.</title>
        <authorList>
            <person name="Goeker M."/>
        </authorList>
    </citation>
    <scope>NUCLEOTIDE SEQUENCE [LARGE SCALE GENOMIC DNA]</scope>
    <source>
        <strain evidence="7 8">LX-B</strain>
    </source>
</reference>
<evidence type="ECO:0000256" key="6">
    <source>
        <dbReference type="SAM" id="Phobius"/>
    </source>
</evidence>
<dbReference type="InterPro" id="IPR002523">
    <property type="entry name" value="MgTranspt_CorA/ZnTranspt_ZntB"/>
</dbReference>
<dbReference type="Gene3D" id="3.30.460.20">
    <property type="entry name" value="CorA soluble domain-like"/>
    <property type="match status" value="1"/>
</dbReference>
<sequence>MRKCYLTVGEELTAVHDIAEKGAWINLINPSEAELNEVEKRLNIPPDLLRAALDEEERSRIEPDDGQLLILINIPFEANGASSLTYDTIPLGIIVTENNLVTVCLKDNPLLNEFECNKNRSFFTFKKTRFVLQLLFKTATYYLRYLKQIDKKSAEIEQQLHRSMKNEELIKLLNLGKSLVYFTTSLRANGIVMEKLLRSQLKLVRVHPDPDTVITSQILKMYADDEDLLEDVITENKQAIEMCETYSNILNSTMDAFASIISNNLNIVMKFLTSVTIVLALPTMVASFFGMNVAVPLQHSPHAFLIVLLGSVLFCGIGILLLRRKNMF</sequence>
<comment type="similarity">
    <text evidence="2">Belongs to the CorA metal ion transporter (MIT) (TC 1.A.35) family.</text>
</comment>
<comment type="caution">
    <text evidence="7">The sequence shown here is derived from an EMBL/GenBank/DDBJ whole genome shotgun (WGS) entry which is preliminary data.</text>
</comment>
<feature type="transmembrane region" description="Helical" evidence="6">
    <location>
        <begin position="303"/>
        <end position="322"/>
    </location>
</feature>
<keyword evidence="4 6" id="KW-1133">Transmembrane helix</keyword>
<dbReference type="RefSeq" id="WP_132016086.1">
    <property type="nucleotide sequence ID" value="NZ_SLUN01000031.1"/>
</dbReference>
<dbReference type="Proteomes" id="UP000295008">
    <property type="component" value="Unassembled WGS sequence"/>
</dbReference>
<dbReference type="Pfam" id="PF01544">
    <property type="entry name" value="CorA"/>
    <property type="match status" value="1"/>
</dbReference>
<dbReference type="PANTHER" id="PTHR47891:SF2">
    <property type="entry name" value="MAGNESIUM AND COBALT TRANSPORTER"/>
    <property type="match status" value="1"/>
</dbReference>
<evidence type="ECO:0000256" key="5">
    <source>
        <dbReference type="ARBA" id="ARBA00023136"/>
    </source>
</evidence>
<dbReference type="OrthoDB" id="9803416at2"/>
<dbReference type="GO" id="GO:0016020">
    <property type="term" value="C:membrane"/>
    <property type="evidence" value="ECO:0007669"/>
    <property type="project" value="UniProtKB-SubCell"/>
</dbReference>
<protein>
    <submittedName>
        <fullName evidence="7">Magnesium transporter</fullName>
    </submittedName>
</protein>
<dbReference type="InterPro" id="IPR045861">
    <property type="entry name" value="CorA_cytoplasmic_dom"/>
</dbReference>
<dbReference type="InterPro" id="IPR045863">
    <property type="entry name" value="CorA_TM1_TM2"/>
</dbReference>
<evidence type="ECO:0000256" key="2">
    <source>
        <dbReference type="ARBA" id="ARBA00009765"/>
    </source>
</evidence>
<dbReference type="SUPFAM" id="SSF144083">
    <property type="entry name" value="Magnesium transport protein CorA, transmembrane region"/>
    <property type="match status" value="1"/>
</dbReference>
<evidence type="ECO:0000313" key="7">
    <source>
        <dbReference type="EMBL" id="TCL61835.1"/>
    </source>
</evidence>
<evidence type="ECO:0000313" key="8">
    <source>
        <dbReference type="Proteomes" id="UP000295008"/>
    </source>
</evidence>
<accession>A0A4R1R856</accession>
<dbReference type="Gene3D" id="1.20.58.340">
    <property type="entry name" value="Magnesium transport protein CorA, transmembrane region"/>
    <property type="match status" value="2"/>
</dbReference>
<name>A0A4R1R856_HYDET</name>
<keyword evidence="5 6" id="KW-0472">Membrane</keyword>
<evidence type="ECO:0000256" key="4">
    <source>
        <dbReference type="ARBA" id="ARBA00022989"/>
    </source>
</evidence>